<dbReference type="InterPro" id="IPR059226">
    <property type="entry name" value="Choice_anch_Q_dom"/>
</dbReference>
<evidence type="ECO:0008006" key="3">
    <source>
        <dbReference type="Google" id="ProtNLM"/>
    </source>
</evidence>
<dbReference type="Proteomes" id="UP000006898">
    <property type="component" value="Chromosome"/>
</dbReference>
<evidence type="ECO:0000313" key="1">
    <source>
        <dbReference type="EMBL" id="CBE69618.1"/>
    </source>
</evidence>
<dbReference type="InterPro" id="IPR012334">
    <property type="entry name" value="Pectin_lyas_fold"/>
</dbReference>
<proteinExistence type="predicted"/>
<gene>
    <name evidence="1" type="ORF">DAMO_2545</name>
</gene>
<dbReference type="AlphaFoldDB" id="D5MJN3"/>
<evidence type="ECO:0000313" key="2">
    <source>
        <dbReference type="Proteomes" id="UP000006898"/>
    </source>
</evidence>
<protein>
    <recommendedName>
        <fullName evidence="3">Right handed beta helix domain-containing protein</fullName>
    </recommendedName>
</protein>
<dbReference type="InterPro" id="IPR011050">
    <property type="entry name" value="Pectin_lyase_fold/virulence"/>
</dbReference>
<reference evidence="1 2" key="1">
    <citation type="journal article" date="2010" name="Nature">
        <title>Nitrite-driven anaerobic methane oxidation by oxygenic bacteria.</title>
        <authorList>
            <person name="Ettwig K.F."/>
            <person name="Butler M.K."/>
            <person name="Le Paslier D."/>
            <person name="Pelletier E."/>
            <person name="Mangenot S."/>
            <person name="Kuypers M.M.M."/>
            <person name="Schreiber F."/>
            <person name="Dutilh B.E."/>
            <person name="Zedelius J."/>
            <person name="de Beer D."/>
            <person name="Gloerich J."/>
            <person name="Wessels H.J.C.T."/>
            <person name="van Allen T."/>
            <person name="Luesken F."/>
            <person name="Wu M."/>
            <person name="van de Pas-Schoonen K.T."/>
            <person name="Op den Camp H.J.M."/>
            <person name="Janssen-Megens E.M."/>
            <person name="Francoijs K-J."/>
            <person name="Stunnenberg H."/>
            <person name="Weissenbach J."/>
            <person name="Jetten M.S.M."/>
            <person name="Strous M."/>
        </authorList>
    </citation>
    <scope>NUCLEOTIDE SEQUENCE [LARGE SCALE GENOMIC DNA]</scope>
</reference>
<dbReference type="STRING" id="671143.DAMO_2545"/>
<organism evidence="1 2">
    <name type="scientific">Methylomirabilis oxygeniifera</name>
    <dbReference type="NCBI Taxonomy" id="671143"/>
    <lineage>
        <taxon>Bacteria</taxon>
        <taxon>Candidatus Methylomirabilota</taxon>
        <taxon>Candidatus Methylomirabilia</taxon>
        <taxon>Candidatus Methylomirabilales</taxon>
        <taxon>Candidatus Methylomirabilaceae</taxon>
        <taxon>Candidatus Methylomirabilis</taxon>
    </lineage>
</organism>
<dbReference type="Gene3D" id="2.160.20.10">
    <property type="entry name" value="Single-stranded right-handed beta-helix, Pectin lyase-like"/>
    <property type="match status" value="1"/>
</dbReference>
<sequence>MTPFVQFGIQWKRGLAVSKRWVMHRRVVGSLLLLLTPLLVPEAWGATRYVSKSGTDNPTCTQAAPCRSIQHAVDIAIAGDTVSIGDGKFAESSGVIINKDLTVNGTGIFSTRVHGAWPGFSIFHVMSWATVKITDLDVMFGNAMYGGGILNSGNLTLKRVRVWKNSAKVGGGIYNGSGAALFIDKSEIAHNLASDQMGGGGLHNQGDAELNDVRVVKNHATVGGGGVRNYSNGSLIATGSEISHSDGIGIINDGSMSLINTTVSRNNQLGIYTDDWAHTELIHVTVAENGNGPTLAPDYARGGIQGSTDSNIVLVNTIVANNAPVQCIFPPLPFSPSSTNSLSNDMTCQLSPGSIAPVDPKLGPLKWNGGYTLTHALKPGSPAIDAGWPAECELEDQRGVSRLIDGNGDGAPNCDIGAFEYKPKVLEQPH</sequence>
<dbReference type="eggNOG" id="COG3210">
    <property type="taxonomic scope" value="Bacteria"/>
</dbReference>
<dbReference type="HOGENOM" id="CLU_770971_0_0_0"/>
<name>D5MJN3_METO1</name>
<accession>D5MJN3</accession>
<dbReference type="EMBL" id="FP565575">
    <property type="protein sequence ID" value="CBE69618.1"/>
    <property type="molecule type" value="Genomic_DNA"/>
</dbReference>
<dbReference type="SUPFAM" id="SSF51126">
    <property type="entry name" value="Pectin lyase-like"/>
    <property type="match status" value="1"/>
</dbReference>
<dbReference type="NCBIfam" id="NF041518">
    <property type="entry name" value="choice_anch_Q"/>
    <property type="match status" value="1"/>
</dbReference>
<dbReference type="KEGG" id="mox:DAMO_2545"/>